<feature type="compositionally biased region" description="Low complexity" evidence="1">
    <location>
        <begin position="98"/>
        <end position="115"/>
    </location>
</feature>
<feature type="region of interest" description="Disordered" evidence="1">
    <location>
        <begin position="246"/>
        <end position="335"/>
    </location>
</feature>
<sequence length="335" mass="37022">EGVGDRRGRPVGQRAGGGASQGGARGERARRASQRRPRRAAAARRWRPRAPVPRPPRALCRGGACRGRRGGRVPPGRGDGLVHRFPVLHHQRDRHVPRTPGGAPRGAQPAPLRLPQLGRGVREVHPRRPAGAHPARSDAPRRQRAVRDEQDPGRGTVLELPPHLRHPLHRLPLPHRSCRRRAAGVLRVLAGRPAAPQARTAARGPRVRGGSGGVGAAAARRRWRAPPAGRPRRQWAALPARLRRRARRGAGAVAQPGDRRRHRALVRRSGQGPARHQRADRPLPLPEARCPLRRSPPARHPHLLRRGHLRHQRRARLPSGVRRLPHARRSDGRPL</sequence>
<feature type="compositionally biased region" description="Basic residues" evidence="1">
    <location>
        <begin position="296"/>
        <end position="316"/>
    </location>
</feature>
<feature type="compositionally biased region" description="Gly residues" evidence="1">
    <location>
        <begin position="14"/>
        <end position="24"/>
    </location>
</feature>
<feature type="compositionally biased region" description="Basic residues" evidence="1">
    <location>
        <begin position="31"/>
        <end position="48"/>
    </location>
</feature>
<feature type="compositionally biased region" description="Basic and acidic residues" evidence="1">
    <location>
        <begin position="135"/>
        <end position="152"/>
    </location>
</feature>
<accession>A0A6J4JIP8</accession>
<reference evidence="2" key="1">
    <citation type="submission" date="2020-02" db="EMBL/GenBank/DDBJ databases">
        <authorList>
            <person name="Meier V. D."/>
        </authorList>
    </citation>
    <scope>NUCLEOTIDE SEQUENCE</scope>
    <source>
        <strain evidence="2">AVDCRST_MAG77</strain>
    </source>
</reference>
<proteinExistence type="predicted"/>
<organism evidence="2">
    <name type="scientific">uncultured Chloroflexota bacterium</name>
    <dbReference type="NCBI Taxonomy" id="166587"/>
    <lineage>
        <taxon>Bacteria</taxon>
        <taxon>Bacillati</taxon>
        <taxon>Chloroflexota</taxon>
        <taxon>environmental samples</taxon>
    </lineage>
</organism>
<dbReference type="AlphaFoldDB" id="A0A6J4JIP8"/>
<feature type="non-terminal residue" evidence="2">
    <location>
        <position position="1"/>
    </location>
</feature>
<evidence type="ECO:0000313" key="2">
    <source>
        <dbReference type="EMBL" id="CAA9277517.1"/>
    </source>
</evidence>
<protein>
    <submittedName>
        <fullName evidence="2">Uncharacterized protein</fullName>
    </submittedName>
</protein>
<feature type="region of interest" description="Disordered" evidence="1">
    <location>
        <begin position="196"/>
        <end position="233"/>
    </location>
</feature>
<feature type="compositionally biased region" description="Basic residues" evidence="1">
    <location>
        <begin position="86"/>
        <end position="97"/>
    </location>
</feature>
<feature type="non-terminal residue" evidence="2">
    <location>
        <position position="335"/>
    </location>
</feature>
<gene>
    <name evidence="2" type="ORF">AVDCRST_MAG77-3610</name>
</gene>
<evidence type="ECO:0000256" key="1">
    <source>
        <dbReference type="SAM" id="MobiDB-lite"/>
    </source>
</evidence>
<feature type="region of interest" description="Disordered" evidence="1">
    <location>
        <begin position="1"/>
        <end position="172"/>
    </location>
</feature>
<dbReference type="EMBL" id="CADCTC010000197">
    <property type="protein sequence ID" value="CAA9277517.1"/>
    <property type="molecule type" value="Genomic_DNA"/>
</dbReference>
<feature type="compositionally biased region" description="Basic residues" evidence="1">
    <location>
        <begin position="163"/>
        <end position="172"/>
    </location>
</feature>
<name>A0A6J4JIP8_9CHLR</name>